<evidence type="ECO:0000313" key="3">
    <source>
        <dbReference type="Proteomes" id="UP001497482"/>
    </source>
</evidence>
<proteinExistence type="predicted"/>
<reference evidence="2 3" key="1">
    <citation type="submission" date="2024-04" db="EMBL/GenBank/DDBJ databases">
        <authorList>
            <person name="Waldvogel A.-M."/>
            <person name="Schoenle A."/>
        </authorList>
    </citation>
    <scope>NUCLEOTIDE SEQUENCE [LARGE SCALE GENOMIC DNA]</scope>
</reference>
<evidence type="ECO:0000256" key="1">
    <source>
        <dbReference type="SAM" id="MobiDB-lite"/>
    </source>
</evidence>
<dbReference type="EMBL" id="OZ035839">
    <property type="protein sequence ID" value="CAL1586940.1"/>
    <property type="molecule type" value="Genomic_DNA"/>
</dbReference>
<accession>A0AAV2KAC2</accession>
<feature type="region of interest" description="Disordered" evidence="1">
    <location>
        <begin position="53"/>
        <end position="78"/>
    </location>
</feature>
<keyword evidence="3" id="KW-1185">Reference proteome</keyword>
<dbReference type="Proteomes" id="UP001497482">
    <property type="component" value="Chromosome 17"/>
</dbReference>
<sequence length="78" mass="9466">MLVTRRKRIAPQQVTWFIARLSGGQIQRTRSAIMWTPTNNRSKRPVWRYQLAKYSSKRQEPRHQRASFMKRQKERSAH</sequence>
<dbReference type="AlphaFoldDB" id="A0AAV2KAC2"/>
<gene>
    <name evidence="2" type="ORF">KC01_LOCUS16921</name>
</gene>
<protein>
    <submittedName>
        <fullName evidence="2">Uncharacterized protein</fullName>
    </submittedName>
</protein>
<organism evidence="2 3">
    <name type="scientific">Knipowitschia caucasica</name>
    <name type="common">Caucasian dwarf goby</name>
    <name type="synonym">Pomatoschistus caucasicus</name>
    <dbReference type="NCBI Taxonomy" id="637954"/>
    <lineage>
        <taxon>Eukaryota</taxon>
        <taxon>Metazoa</taxon>
        <taxon>Chordata</taxon>
        <taxon>Craniata</taxon>
        <taxon>Vertebrata</taxon>
        <taxon>Euteleostomi</taxon>
        <taxon>Actinopterygii</taxon>
        <taxon>Neopterygii</taxon>
        <taxon>Teleostei</taxon>
        <taxon>Neoteleostei</taxon>
        <taxon>Acanthomorphata</taxon>
        <taxon>Gobiaria</taxon>
        <taxon>Gobiiformes</taxon>
        <taxon>Gobioidei</taxon>
        <taxon>Gobiidae</taxon>
        <taxon>Gobiinae</taxon>
        <taxon>Knipowitschia</taxon>
    </lineage>
</organism>
<name>A0AAV2KAC2_KNICA</name>
<evidence type="ECO:0000313" key="2">
    <source>
        <dbReference type="EMBL" id="CAL1586940.1"/>
    </source>
</evidence>
<feature type="compositionally biased region" description="Basic residues" evidence="1">
    <location>
        <begin position="64"/>
        <end position="78"/>
    </location>
</feature>